<protein>
    <submittedName>
        <fullName evidence="1">Uncharacterized protein</fullName>
    </submittedName>
</protein>
<gene>
    <name evidence="1" type="ORF">AFUS01_LOCUS8219</name>
</gene>
<dbReference type="Proteomes" id="UP000708208">
    <property type="component" value="Unassembled WGS sequence"/>
</dbReference>
<evidence type="ECO:0000313" key="2">
    <source>
        <dbReference type="Proteomes" id="UP000708208"/>
    </source>
</evidence>
<proteinExistence type="predicted"/>
<name>A0A8J2JEU2_9HEXA</name>
<dbReference type="EMBL" id="CAJVCH010056466">
    <property type="protein sequence ID" value="CAG7718855.1"/>
    <property type="molecule type" value="Genomic_DNA"/>
</dbReference>
<comment type="caution">
    <text evidence="1">The sequence shown here is derived from an EMBL/GenBank/DDBJ whole genome shotgun (WGS) entry which is preliminary data.</text>
</comment>
<accession>A0A8J2JEU2</accession>
<reference evidence="1" key="1">
    <citation type="submission" date="2021-06" db="EMBL/GenBank/DDBJ databases">
        <authorList>
            <person name="Hodson N. C."/>
            <person name="Mongue J. A."/>
            <person name="Jaron S. K."/>
        </authorList>
    </citation>
    <scope>NUCLEOTIDE SEQUENCE</scope>
</reference>
<sequence>MLILLALAHAYPSYNNNNFIGADAFLDPKILLQDLTQVPENSTTNSPSVSSPLLNLFLWTIQQLKSHHIQQQENSKEHLDYHPVDVSVSNDTAILHATWIVIIQRTLKLPTSANTVHYSVLTYRNIVVKDQTKEAGI</sequence>
<organism evidence="1 2">
    <name type="scientific">Allacma fusca</name>
    <dbReference type="NCBI Taxonomy" id="39272"/>
    <lineage>
        <taxon>Eukaryota</taxon>
        <taxon>Metazoa</taxon>
        <taxon>Ecdysozoa</taxon>
        <taxon>Arthropoda</taxon>
        <taxon>Hexapoda</taxon>
        <taxon>Collembola</taxon>
        <taxon>Symphypleona</taxon>
        <taxon>Sminthuridae</taxon>
        <taxon>Allacma</taxon>
    </lineage>
</organism>
<dbReference type="AlphaFoldDB" id="A0A8J2JEU2"/>
<keyword evidence="2" id="KW-1185">Reference proteome</keyword>
<evidence type="ECO:0000313" key="1">
    <source>
        <dbReference type="EMBL" id="CAG7718855.1"/>
    </source>
</evidence>